<proteinExistence type="inferred from homology"/>
<comment type="similarity">
    <text evidence="3">Belongs to the ATPase F chain family.</text>
</comment>
<comment type="similarity">
    <text evidence="4">Belongs to the PRPH2/ROM1 family.</text>
</comment>
<dbReference type="GeneTree" id="ENSGT00940000167489"/>
<dbReference type="PRINTS" id="PR00218">
    <property type="entry name" value="PERIPHERNRDS"/>
</dbReference>
<evidence type="ECO:0000256" key="8">
    <source>
        <dbReference type="ARBA" id="ARBA00022781"/>
    </source>
</evidence>
<dbReference type="GO" id="GO:0042776">
    <property type="term" value="P:proton motive force-driven mitochondrial ATP synthesis"/>
    <property type="evidence" value="ECO:0007669"/>
    <property type="project" value="TreeGrafter"/>
</dbReference>
<dbReference type="AlphaFoldDB" id="A0A9J7ZZD9"/>
<dbReference type="InterPro" id="IPR018499">
    <property type="entry name" value="Tetraspanin/Peripherin"/>
</dbReference>
<evidence type="ECO:0000256" key="11">
    <source>
        <dbReference type="ARBA" id="ARBA00023128"/>
    </source>
</evidence>
<dbReference type="InterPro" id="IPR000830">
    <property type="entry name" value="Peripherin/rom-1"/>
</dbReference>
<evidence type="ECO:0000256" key="15">
    <source>
        <dbReference type="SAM" id="Phobius"/>
    </source>
</evidence>
<keyword evidence="6" id="KW-0138">CF(0)</keyword>
<evidence type="ECO:0000256" key="2">
    <source>
        <dbReference type="ARBA" id="ARBA00004325"/>
    </source>
</evidence>
<dbReference type="InterPro" id="IPR018498">
    <property type="entry name" value="Peripherin/rom-1_CS"/>
</dbReference>
<evidence type="ECO:0000256" key="6">
    <source>
        <dbReference type="ARBA" id="ARBA00022547"/>
    </source>
</evidence>
<dbReference type="CDD" id="cd03162">
    <property type="entry name" value="peripherin_like_LEL"/>
    <property type="match status" value="1"/>
</dbReference>
<feature type="compositionally biased region" description="Polar residues" evidence="14">
    <location>
        <begin position="84"/>
        <end position="100"/>
    </location>
</feature>
<evidence type="ECO:0000313" key="16">
    <source>
        <dbReference type="Ensembl" id="ENSCCRP00000135886.1"/>
    </source>
</evidence>
<evidence type="ECO:0000256" key="10">
    <source>
        <dbReference type="ARBA" id="ARBA00023065"/>
    </source>
</evidence>
<evidence type="ECO:0000256" key="1">
    <source>
        <dbReference type="ARBA" id="ARBA00004141"/>
    </source>
</evidence>
<keyword evidence="17" id="KW-1185">Reference proteome</keyword>
<evidence type="ECO:0000256" key="13">
    <source>
        <dbReference type="ARBA" id="ARBA00023310"/>
    </source>
</evidence>
<keyword evidence="9 15" id="KW-1133">Transmembrane helix</keyword>
<keyword evidence="8" id="KW-0375">Hydrogen ion transport</keyword>
<dbReference type="Gene3D" id="1.10.1450.10">
    <property type="entry name" value="Tetraspanin"/>
    <property type="match status" value="1"/>
</dbReference>
<keyword evidence="5" id="KW-0813">Transport</keyword>
<organism evidence="16 17">
    <name type="scientific">Cyprinus carpio carpio</name>
    <dbReference type="NCBI Taxonomy" id="630221"/>
    <lineage>
        <taxon>Eukaryota</taxon>
        <taxon>Metazoa</taxon>
        <taxon>Chordata</taxon>
        <taxon>Craniata</taxon>
        <taxon>Vertebrata</taxon>
        <taxon>Euteleostomi</taxon>
        <taxon>Actinopterygii</taxon>
        <taxon>Neopterygii</taxon>
        <taxon>Teleostei</taxon>
        <taxon>Ostariophysi</taxon>
        <taxon>Cypriniformes</taxon>
        <taxon>Cyprinidae</taxon>
        <taxon>Cyprininae</taxon>
        <taxon>Cyprinus</taxon>
    </lineage>
</organism>
<name>A0A9J7ZZD9_CYPCA</name>
<comment type="subcellular location">
    <subcellularLocation>
        <location evidence="1">Membrane</location>
        <topology evidence="1">Multi-pass membrane protein</topology>
    </subcellularLocation>
    <subcellularLocation>
        <location evidence="2">Mitochondrion membrane</location>
    </subcellularLocation>
</comment>
<evidence type="ECO:0000256" key="3">
    <source>
        <dbReference type="ARBA" id="ARBA00005895"/>
    </source>
</evidence>
<dbReference type="GO" id="GO:0007601">
    <property type="term" value="P:visual perception"/>
    <property type="evidence" value="ECO:0007669"/>
    <property type="project" value="InterPro"/>
</dbReference>
<feature type="transmembrane region" description="Helical" evidence="15">
    <location>
        <begin position="422"/>
        <end position="441"/>
    </location>
</feature>
<dbReference type="GO" id="GO:0046933">
    <property type="term" value="F:proton-transporting ATP synthase activity, rotational mechanism"/>
    <property type="evidence" value="ECO:0007669"/>
    <property type="project" value="TreeGrafter"/>
</dbReference>
<reference evidence="16" key="2">
    <citation type="submission" date="2025-09" db="UniProtKB">
        <authorList>
            <consortium name="Ensembl"/>
        </authorList>
    </citation>
    <scope>IDENTIFICATION</scope>
</reference>
<dbReference type="PANTHER" id="PTHR13080">
    <property type="entry name" value="ATP SYNTHASE F CHAIN, MITOCHONDRIAL-RELATED"/>
    <property type="match status" value="1"/>
</dbReference>
<dbReference type="FunFam" id="1.10.1450.10:FF:000002">
    <property type="entry name" value="Retinal outer segment membrane protein 1"/>
    <property type="match status" value="1"/>
</dbReference>
<dbReference type="InterPro" id="IPR008952">
    <property type="entry name" value="Tetraspanin_EC2_sf"/>
</dbReference>
<dbReference type="Ensembl" id="ENSCCRT00000162360.1">
    <property type="protein sequence ID" value="ENSCCRP00000135886.1"/>
    <property type="gene ID" value="ENSCCRG00000079685.1"/>
</dbReference>
<keyword evidence="13" id="KW-0066">ATP synthesis</keyword>
<evidence type="ECO:0000256" key="5">
    <source>
        <dbReference type="ARBA" id="ARBA00022448"/>
    </source>
</evidence>
<feature type="compositionally biased region" description="Basic and acidic residues" evidence="14">
    <location>
        <begin position="137"/>
        <end position="148"/>
    </location>
</feature>
<dbReference type="Pfam" id="PF00335">
    <property type="entry name" value="Tetraspanin"/>
    <property type="match status" value="1"/>
</dbReference>
<keyword evidence="12 15" id="KW-0472">Membrane</keyword>
<dbReference type="PANTHER" id="PTHR13080:SF17">
    <property type="entry name" value="ATP SYNTHASE SUBUNIT F, MITOCHONDRIAL"/>
    <property type="match status" value="1"/>
</dbReference>
<evidence type="ECO:0000256" key="4">
    <source>
        <dbReference type="ARBA" id="ARBA00010674"/>
    </source>
</evidence>
<dbReference type="SUPFAM" id="SSF48652">
    <property type="entry name" value="Tetraspanin"/>
    <property type="match status" value="1"/>
</dbReference>
<reference evidence="16" key="1">
    <citation type="submission" date="2025-08" db="UniProtKB">
        <authorList>
            <consortium name="Ensembl"/>
        </authorList>
    </citation>
    <scope>IDENTIFICATION</scope>
</reference>
<dbReference type="GO" id="GO:0045259">
    <property type="term" value="C:proton-transporting ATP synthase complex"/>
    <property type="evidence" value="ECO:0007669"/>
    <property type="project" value="UniProtKB-KW"/>
</dbReference>
<dbReference type="GO" id="GO:0031966">
    <property type="term" value="C:mitochondrial membrane"/>
    <property type="evidence" value="ECO:0007669"/>
    <property type="project" value="UniProtKB-SubCell"/>
</dbReference>
<keyword evidence="10" id="KW-0406">Ion transport</keyword>
<feature type="compositionally biased region" description="Low complexity" evidence="14">
    <location>
        <begin position="125"/>
        <end position="136"/>
    </location>
</feature>
<dbReference type="InterPro" id="IPR019344">
    <property type="entry name" value="F1F0-ATPsyn_F_prd"/>
</dbReference>
<feature type="region of interest" description="Disordered" evidence="14">
    <location>
        <begin position="79"/>
        <end position="166"/>
    </location>
</feature>
<evidence type="ECO:0000313" key="17">
    <source>
        <dbReference type="Proteomes" id="UP001108240"/>
    </source>
</evidence>
<dbReference type="InterPro" id="IPR042026">
    <property type="entry name" value="Peripherin_LEL"/>
</dbReference>
<evidence type="ECO:0000256" key="14">
    <source>
        <dbReference type="SAM" id="MobiDB-lite"/>
    </source>
</evidence>
<evidence type="ECO:0000256" key="7">
    <source>
        <dbReference type="ARBA" id="ARBA00022692"/>
    </source>
</evidence>
<evidence type="ECO:0000256" key="12">
    <source>
        <dbReference type="ARBA" id="ARBA00023136"/>
    </source>
</evidence>
<keyword evidence="11" id="KW-0496">Mitochondrion</keyword>
<protein>
    <submittedName>
        <fullName evidence="16">Uncharacterized protein</fullName>
    </submittedName>
</protein>
<sequence>MSVEECPYCGKPFKRLKTHLPHCKMAPVVQPKKSIQAPKELSATISRQKIYKKTATAEINNVIFDETLTSKGRRKDDIHKADSLHTTTEVKVPSAQTLNTERPKSKWLTKRQKELERLHLLVPVSKKSSNSNSLSSNERDKSFCEISKRPKQGTSQSNGKSTKDKKILKMAPLSEHLSIVKSKINTPGFVPAILKNSSLPSECSVQHEKPKLKVTFLEELERLNSQNKDCDLVLSAKEHRAHAFFLSKTSVWDHISDSLYYKRSYMFVPYPSKYPSLETNAISTVQQSNKPETVTKAAIPPSSTLTETFIHQPTEDILNPRSQGIRSLWWSPEIVTSCKRTQFSTEPLGSYANECIWIKDQYAGQAPQSEVPVVQQKLGDVRLNELSVWLGARTPVSPREIVNMLKQGWQWYYRKYIDVRKGGIGGISMLLTGYCVLCYIWNYPYLKFTLAEGLKNGMKYYKDTDTPGRCYMKRTLDLMQMEFRCCGNNNYKDWFEIQWVSNRYLDFSSKEVKDRISSNVDGKYLMDGVPFSCCNPSSPRPCIQQQITNNSAHYSYEHHTEELNIWKRGCRDALVSYYGGMMNTIGILVLIVTLLQIAVMIGLQYVNTSLSTLVNPEDPESESEGWILEKTVKETFTDIMAKMKAMGKGNQVDEGANEEAVATVS</sequence>
<dbReference type="PROSITE" id="PS00930">
    <property type="entry name" value="RDS_ROM1"/>
    <property type="match status" value="1"/>
</dbReference>
<accession>A0A9J7ZZD9</accession>
<dbReference type="Proteomes" id="UP001108240">
    <property type="component" value="Unplaced"/>
</dbReference>
<keyword evidence="7 15" id="KW-0812">Transmembrane</keyword>
<evidence type="ECO:0000256" key="9">
    <source>
        <dbReference type="ARBA" id="ARBA00022989"/>
    </source>
</evidence>